<dbReference type="FunCoup" id="A0A1Q3B7Z1">
    <property type="interactions" value="1340"/>
</dbReference>
<dbReference type="InterPro" id="IPR016024">
    <property type="entry name" value="ARM-type_fold"/>
</dbReference>
<evidence type="ECO:0000259" key="6">
    <source>
        <dbReference type="Pfam" id="PF14680"/>
    </source>
</evidence>
<dbReference type="PANTHER" id="PTHR21818:SF0">
    <property type="entry name" value="FANCONI ANEMIA GROUP I PROTEIN"/>
    <property type="match status" value="1"/>
</dbReference>
<dbReference type="SUPFAM" id="SSF48371">
    <property type="entry name" value="ARM repeat"/>
    <property type="match status" value="1"/>
</dbReference>
<protein>
    <recommendedName>
        <fullName evidence="9">Fanconi anemia group I protein</fullName>
    </recommendedName>
</protein>
<dbReference type="Pfam" id="PF14680">
    <property type="entry name" value="FANCI_HD2"/>
    <property type="match status" value="1"/>
</dbReference>
<sequence length="1403" mass="156980">MTTATKAPPPPPPLTDTEIIKLAQHQQLPLPPFLLSPSSHQTLLSYLHTRSSSSSTSSLAVSEYTIALLSLLSLSPNHQTQPLLSSLLLAYTHLFTSLNIPHDSLSLKTIQFFDTLLTHIPVKHLTSIIDSILSNLSVISTLDDAQLLDLLPRGLDLVVKEEGTGYVSLVIDRILGCDWSKGLLVKMVFIARDFFGFVDKMRRREFLEKVFKGMRTVDLQDLPSFVYQLLVLASKGFNRREVIEGIVGFFGSKMGPKRNSTVRQIEGTVLLHVNFAVKQDPTLGQEVMGLVKLDLRTVNHFTVAVLLSVARVRRFSDSSMGVLKMALVTAYCDYKFAKDCKWLPDDLKEEYIQTAEIVEKCVLRAVNESKFGREHIVPSIVHLGFLLLEAVEEGHCREFWKSTGLLGMEELGIQIMKTLFEVHDMARNEIIEQIKFRILSLKPDQSMPIIRLLGQLVLSYPYPMLEYVSRLKELLDYFTFMHGKVATYLVKALLPLVRSCRDLQDYTILVVRKAMFRREDSVRIAATNAIIDLILAEKQSKRDGLFSFQDSSSQASCSQQAEIPCSIGGGLFQELSGLLQRCLYQQAKVKEVMYNGLVNLVLVDPSSGGPVLNFLLPHFVRFFGEEADAQLGVGCCVKSECGKVLIIEPLDRLLSCVSWILLLQQQGKADGPSDSTRTCFGFSLSQDNEVGRNSSDITFSNALLKIWKCLRNGSLEDILGQTHDASSTSLDEKRRCCSLILSGIIEVLLNTIASELEEARDTKKVDLEKELIEFVDLRISLEKDTCTSRQTSITKRVNLQSTHDIAGGIDLGDTNFTQEQIPFLATSTIYQLLQTALKLYTTEGSNDVATSQNHNQPGSGKASKHHFKIISFVLNALLRHVKSAPVVGKKHPSITLAYGEVKMLGPPLLKLIFLHISESKFVIHHTKKEAKGKKNVEDRKKHLHLAFICLKELTAISLQSSHLNGLLVDLLSVSTHEYASLDEECEAASKIDDQLLRSKEMFIVKILKPLFFELLELSFFHEVEVICEMILMIGDKMPCKWRNSHGAWAISVCKSNTITNSNVAKSVVRLAIYLTSPPNDLSVAQDMAKSLLQVIGSERNNLLEVSESYHLITQSTCSSVTSCLLQLIESVIVDMDWAIKKLKTFSLITQKSIHLSQNGEHASELVLEENLYSRAEAVVKVLSSFVLMSLQDPEAEYFLRLAARFYKHLAQMSKLRIAPKGFKQLMPSLQFQKFVELTCKQLTVPIYDFVAEMQRVQQETGKSKGIITKIKRENKCIPDLIFQIEDYEKYLIQLTKASKVNLLRHAKRSMSRDFKILGPKKIGREEDASNHEPNHNDSPAAGNESSEDSEDNEGNGSGKVLSPRPVSPLAAEDSESNGEDESSVPNAKRLKRNGVVQDSDDET</sequence>
<dbReference type="Proteomes" id="UP000187406">
    <property type="component" value="Unassembled WGS sequence"/>
</dbReference>
<evidence type="ECO:0000259" key="2">
    <source>
        <dbReference type="Pfam" id="PF14675"/>
    </source>
</evidence>
<dbReference type="Pfam" id="PF14676">
    <property type="entry name" value="FANCI_S2"/>
    <property type="match status" value="1"/>
</dbReference>
<evidence type="ECO:0008006" key="9">
    <source>
        <dbReference type="Google" id="ProtNLM"/>
    </source>
</evidence>
<dbReference type="OrthoDB" id="195089at2759"/>
<dbReference type="InterPro" id="IPR029310">
    <property type="entry name" value="FANCI_HD1"/>
</dbReference>
<name>A0A1Q3B7Z1_CEPFO</name>
<dbReference type="Pfam" id="PF14678">
    <property type="entry name" value="FANCI_S4"/>
    <property type="match status" value="1"/>
</dbReference>
<comment type="caution">
    <text evidence="7">The sequence shown here is derived from an EMBL/GenBank/DDBJ whole genome shotgun (WGS) entry which is preliminary data.</text>
</comment>
<dbReference type="InterPro" id="IPR029314">
    <property type="entry name" value="FANCI_S4"/>
</dbReference>
<evidence type="ECO:0000259" key="4">
    <source>
        <dbReference type="Pfam" id="PF14678"/>
    </source>
</evidence>
<dbReference type="InterPro" id="IPR029312">
    <property type="entry name" value="FANCI_HD2"/>
</dbReference>
<organism evidence="7 8">
    <name type="scientific">Cephalotus follicularis</name>
    <name type="common">Albany pitcher plant</name>
    <dbReference type="NCBI Taxonomy" id="3775"/>
    <lineage>
        <taxon>Eukaryota</taxon>
        <taxon>Viridiplantae</taxon>
        <taxon>Streptophyta</taxon>
        <taxon>Embryophyta</taxon>
        <taxon>Tracheophyta</taxon>
        <taxon>Spermatophyta</taxon>
        <taxon>Magnoliopsida</taxon>
        <taxon>eudicotyledons</taxon>
        <taxon>Gunneridae</taxon>
        <taxon>Pentapetalae</taxon>
        <taxon>rosids</taxon>
        <taxon>fabids</taxon>
        <taxon>Oxalidales</taxon>
        <taxon>Cephalotaceae</taxon>
        <taxon>Cephalotus</taxon>
    </lineage>
</organism>
<proteinExistence type="predicted"/>
<dbReference type="GO" id="GO:0070182">
    <property type="term" value="F:DNA polymerase binding"/>
    <property type="evidence" value="ECO:0007669"/>
    <property type="project" value="TreeGrafter"/>
</dbReference>
<dbReference type="InParanoid" id="A0A1Q3B7Z1"/>
<feature type="domain" description="FANCI solenoid 4" evidence="4">
    <location>
        <begin position="1083"/>
        <end position="1318"/>
    </location>
</feature>
<feature type="domain" description="FANCI solenoid 1" evidence="2">
    <location>
        <begin position="118"/>
        <end position="278"/>
    </location>
</feature>
<feature type="region of interest" description="Disordered" evidence="1">
    <location>
        <begin position="1314"/>
        <end position="1403"/>
    </location>
</feature>
<dbReference type="PANTHER" id="PTHR21818">
    <property type="entry name" value="BC025462 PROTEIN"/>
    <property type="match status" value="1"/>
</dbReference>
<evidence type="ECO:0000259" key="5">
    <source>
        <dbReference type="Pfam" id="PF14679"/>
    </source>
</evidence>
<evidence type="ECO:0000313" key="8">
    <source>
        <dbReference type="Proteomes" id="UP000187406"/>
    </source>
</evidence>
<dbReference type="Pfam" id="PF14675">
    <property type="entry name" value="FANCI_S1"/>
    <property type="match status" value="1"/>
</dbReference>
<dbReference type="InterPro" id="IPR029308">
    <property type="entry name" value="FANCI_S1"/>
</dbReference>
<evidence type="ECO:0000313" key="7">
    <source>
        <dbReference type="EMBL" id="GAV64147.1"/>
    </source>
</evidence>
<evidence type="ECO:0000259" key="3">
    <source>
        <dbReference type="Pfam" id="PF14676"/>
    </source>
</evidence>
<evidence type="ECO:0000256" key="1">
    <source>
        <dbReference type="SAM" id="MobiDB-lite"/>
    </source>
</evidence>
<dbReference type="GO" id="GO:0006281">
    <property type="term" value="P:DNA repair"/>
    <property type="evidence" value="ECO:0007669"/>
    <property type="project" value="InterPro"/>
</dbReference>
<dbReference type="InterPro" id="IPR029315">
    <property type="entry name" value="FANCI_S2"/>
</dbReference>
<feature type="domain" description="FANCI solenoid 2" evidence="3">
    <location>
        <begin position="376"/>
        <end position="531"/>
    </location>
</feature>
<dbReference type="Pfam" id="PF14679">
    <property type="entry name" value="FANCI_HD1"/>
    <property type="match status" value="1"/>
</dbReference>
<keyword evidence="8" id="KW-1185">Reference proteome</keyword>
<dbReference type="STRING" id="3775.A0A1Q3B7Z1"/>
<feature type="compositionally biased region" description="Acidic residues" evidence="1">
    <location>
        <begin position="1372"/>
        <end position="1382"/>
    </location>
</feature>
<feature type="compositionally biased region" description="Basic and acidic residues" evidence="1">
    <location>
        <begin position="1322"/>
        <end position="1335"/>
    </location>
</feature>
<accession>A0A1Q3B7Z1</accession>
<feature type="domain" description="FANCI helical" evidence="5">
    <location>
        <begin position="283"/>
        <end position="363"/>
    </location>
</feature>
<gene>
    <name evidence="7" type="ORF">CFOL_v3_07665</name>
</gene>
<dbReference type="EMBL" id="BDDD01000336">
    <property type="protein sequence ID" value="GAV64147.1"/>
    <property type="molecule type" value="Genomic_DNA"/>
</dbReference>
<feature type="domain" description="FANCI helical" evidence="6">
    <location>
        <begin position="549"/>
        <end position="785"/>
    </location>
</feature>
<dbReference type="InterPro" id="IPR026171">
    <property type="entry name" value="FANCI"/>
</dbReference>
<reference evidence="8" key="1">
    <citation type="submission" date="2016-04" db="EMBL/GenBank/DDBJ databases">
        <title>Cephalotus genome sequencing.</title>
        <authorList>
            <person name="Fukushima K."/>
            <person name="Hasebe M."/>
            <person name="Fang X."/>
        </authorList>
    </citation>
    <scope>NUCLEOTIDE SEQUENCE [LARGE SCALE GENOMIC DNA]</scope>
    <source>
        <strain evidence="8">cv. St1</strain>
    </source>
</reference>